<dbReference type="GO" id="GO:0031559">
    <property type="term" value="F:oxidosqualene cyclase activity"/>
    <property type="evidence" value="ECO:0007669"/>
    <property type="project" value="UniProtKB-ARBA"/>
</dbReference>
<organism evidence="1 2">
    <name type="scientific">Gossypium raimondii</name>
    <name type="common">Peruvian cotton</name>
    <name type="synonym">Gossypium klotzschianum subsp. raimondii</name>
    <dbReference type="NCBI Taxonomy" id="29730"/>
    <lineage>
        <taxon>Eukaryota</taxon>
        <taxon>Viridiplantae</taxon>
        <taxon>Streptophyta</taxon>
        <taxon>Embryophyta</taxon>
        <taxon>Tracheophyta</taxon>
        <taxon>Spermatophyta</taxon>
        <taxon>Magnoliopsida</taxon>
        <taxon>eudicotyledons</taxon>
        <taxon>Gunneridae</taxon>
        <taxon>Pentapetalae</taxon>
        <taxon>rosids</taxon>
        <taxon>malvids</taxon>
        <taxon>Malvales</taxon>
        <taxon>Malvaceae</taxon>
        <taxon>Malvoideae</taxon>
        <taxon>Gossypium</taxon>
    </lineage>
</organism>
<dbReference type="SUPFAM" id="SSF48239">
    <property type="entry name" value="Terpenoid cyclases/Protein prenyltransferases"/>
    <property type="match status" value="1"/>
</dbReference>
<dbReference type="Gene3D" id="1.50.10.20">
    <property type="match status" value="1"/>
</dbReference>
<dbReference type="GO" id="GO:0016104">
    <property type="term" value="P:triterpenoid biosynthetic process"/>
    <property type="evidence" value="ECO:0007669"/>
    <property type="project" value="InterPro"/>
</dbReference>
<dbReference type="InterPro" id="IPR008930">
    <property type="entry name" value="Terpenoid_cyclase/PrenylTrfase"/>
</dbReference>
<dbReference type="EMBL" id="JABEZZ010000013">
    <property type="protein sequence ID" value="MBA0603493.1"/>
    <property type="molecule type" value="Genomic_DNA"/>
</dbReference>
<evidence type="ECO:0008006" key="3">
    <source>
        <dbReference type="Google" id="ProtNLM"/>
    </source>
</evidence>
<dbReference type="Proteomes" id="UP000593578">
    <property type="component" value="Unassembled WGS sequence"/>
</dbReference>
<feature type="non-terminal residue" evidence="1">
    <location>
        <position position="37"/>
    </location>
</feature>
<reference evidence="1 2" key="1">
    <citation type="journal article" date="2019" name="Genome Biol. Evol.">
        <title>Insights into the evolution of the New World diploid cottons (Gossypium, subgenus Houzingenia) based on genome sequencing.</title>
        <authorList>
            <person name="Grover C.E."/>
            <person name="Arick M.A. 2nd"/>
            <person name="Thrash A."/>
            <person name="Conover J.L."/>
            <person name="Sanders W.S."/>
            <person name="Peterson D.G."/>
            <person name="Frelichowski J.E."/>
            <person name="Scheffler J.A."/>
            <person name="Scheffler B.E."/>
            <person name="Wendel J.F."/>
        </authorList>
    </citation>
    <scope>NUCLEOTIDE SEQUENCE [LARGE SCALE GENOMIC DNA]</scope>
    <source>
        <strain evidence="1">8</strain>
        <tissue evidence="1">Leaf</tissue>
    </source>
</reference>
<dbReference type="AlphaFoldDB" id="A0A7J8QQ88"/>
<proteinExistence type="predicted"/>
<dbReference type="GO" id="GO:0005811">
    <property type="term" value="C:lipid droplet"/>
    <property type="evidence" value="ECO:0007669"/>
    <property type="project" value="InterPro"/>
</dbReference>
<name>A0A7J8QQ88_GOSRA</name>
<accession>A0A7J8QQ88</accession>
<dbReference type="PANTHER" id="PTHR11764:SF44">
    <property type="entry name" value="LANOSTEROL SYNTHASE"/>
    <property type="match status" value="1"/>
</dbReference>
<gene>
    <name evidence="1" type="ORF">Gorai_003635</name>
</gene>
<evidence type="ECO:0000313" key="2">
    <source>
        <dbReference type="Proteomes" id="UP000593578"/>
    </source>
</evidence>
<dbReference type="InterPro" id="IPR018333">
    <property type="entry name" value="Squalene_cyclase"/>
</dbReference>
<comment type="caution">
    <text evidence="1">The sequence shown here is derived from an EMBL/GenBank/DDBJ whole genome shotgun (WGS) entry which is preliminary data.</text>
</comment>
<sequence length="37" mass="4061">MLALIESGQADRDPTPLHRAAKVLLNSQLDNGDFPQQ</sequence>
<protein>
    <recommendedName>
        <fullName evidence="3">Squalene cyclase C-terminal domain-containing protein</fullName>
    </recommendedName>
</protein>
<dbReference type="PANTHER" id="PTHR11764">
    <property type="entry name" value="TERPENE CYCLASE/MUTASE FAMILY MEMBER"/>
    <property type="match status" value="1"/>
</dbReference>
<evidence type="ECO:0000313" key="1">
    <source>
        <dbReference type="EMBL" id="MBA0603493.1"/>
    </source>
</evidence>